<dbReference type="SUPFAM" id="SSF144217">
    <property type="entry name" value="CSL zinc finger"/>
    <property type="match status" value="1"/>
</dbReference>
<accession>A0A0F9K462</accession>
<name>A0A0F9K462_9ZZZZ</name>
<protein>
    <submittedName>
        <fullName evidence="1">Uncharacterized protein</fullName>
    </submittedName>
</protein>
<comment type="caution">
    <text evidence="1">The sequence shown here is derived from an EMBL/GenBank/DDBJ whole genome shotgun (WGS) entry which is preliminary data.</text>
</comment>
<reference evidence="1" key="1">
    <citation type="journal article" date="2015" name="Nature">
        <title>Complex archaea that bridge the gap between prokaryotes and eukaryotes.</title>
        <authorList>
            <person name="Spang A."/>
            <person name="Saw J.H."/>
            <person name="Jorgensen S.L."/>
            <person name="Zaremba-Niedzwiedzka K."/>
            <person name="Martijn J."/>
            <person name="Lind A.E."/>
            <person name="van Eijk R."/>
            <person name="Schleper C."/>
            <person name="Guy L."/>
            <person name="Ettema T.J."/>
        </authorList>
    </citation>
    <scope>NUCLEOTIDE SEQUENCE</scope>
</reference>
<proteinExistence type="predicted"/>
<dbReference type="EMBL" id="LAZR01009997">
    <property type="protein sequence ID" value="KKM69406.1"/>
    <property type="molecule type" value="Genomic_DNA"/>
</dbReference>
<dbReference type="AlphaFoldDB" id="A0A0F9K462"/>
<evidence type="ECO:0000313" key="1">
    <source>
        <dbReference type="EMBL" id="KKM69406.1"/>
    </source>
</evidence>
<sequence>MFEDLIDKKDLRAECPYCKSWNVVRYGLRQKPISGEYEQEIQCNACSKMWYVMYNEDMKNPYIKKYSE</sequence>
<gene>
    <name evidence="1" type="ORF">LCGC14_1451090</name>
</gene>
<organism evidence="1">
    <name type="scientific">marine sediment metagenome</name>
    <dbReference type="NCBI Taxonomy" id="412755"/>
    <lineage>
        <taxon>unclassified sequences</taxon>
        <taxon>metagenomes</taxon>
        <taxon>ecological metagenomes</taxon>
    </lineage>
</organism>
<dbReference type="InterPro" id="IPR036671">
    <property type="entry name" value="DPH_MB_sf"/>
</dbReference>